<dbReference type="Proteomes" id="UP000238164">
    <property type="component" value="Chromosome 1"/>
</dbReference>
<dbReference type="KEGG" id="mgg:MPLG2_0672"/>
<dbReference type="EMBL" id="LT985188">
    <property type="protein sequence ID" value="SPD85708.1"/>
    <property type="molecule type" value="Genomic_DNA"/>
</dbReference>
<keyword evidence="1" id="KW-0732">Signal</keyword>
<accession>A0A2N9JDW3</accession>
<evidence type="ECO:0000256" key="1">
    <source>
        <dbReference type="SAM" id="SignalP"/>
    </source>
</evidence>
<reference evidence="2 3" key="1">
    <citation type="submission" date="2018-02" db="EMBL/GenBank/DDBJ databases">
        <authorList>
            <person name="Cohen D.B."/>
            <person name="Kent A.D."/>
        </authorList>
    </citation>
    <scope>NUCLEOTIDE SEQUENCE [LARGE SCALE GENOMIC DNA]</scope>
    <source>
        <strain evidence="2">1</strain>
    </source>
</reference>
<evidence type="ECO:0008006" key="4">
    <source>
        <dbReference type="Google" id="ProtNLM"/>
    </source>
</evidence>
<proteinExistence type="predicted"/>
<evidence type="ECO:0000313" key="2">
    <source>
        <dbReference type="EMBL" id="SPD85708.1"/>
    </source>
</evidence>
<dbReference type="AlphaFoldDB" id="A0A2N9JDW3"/>
<feature type="chain" id="PRO_5014841521" description="DUF3558 domain-containing protein" evidence="1">
    <location>
        <begin position="27"/>
        <end position="173"/>
    </location>
</feature>
<keyword evidence="3" id="KW-1185">Reference proteome</keyword>
<gene>
    <name evidence="2" type="ORF">MPLG2_0672</name>
</gene>
<organism evidence="2 3">
    <name type="scientific">Micropruina glycogenica</name>
    <dbReference type="NCBI Taxonomy" id="75385"/>
    <lineage>
        <taxon>Bacteria</taxon>
        <taxon>Bacillati</taxon>
        <taxon>Actinomycetota</taxon>
        <taxon>Actinomycetes</taxon>
        <taxon>Propionibacteriales</taxon>
        <taxon>Nocardioidaceae</taxon>
        <taxon>Micropruina</taxon>
    </lineage>
</organism>
<sequence length="173" mass="17717">MPRRFTPAQRCVLTVAALLALTGCSADQPEPAPSTIGTQAEVCAARVDTVKADAVIDQPVADLHQLNTFTADSRAGECALVAADGGALLSVAVVHDAKGTKLSAELELLSTQENYSGTDTSGVTGEGITTTALVAIDAAYYVRVMGLGGTSDEQRSSALALAEDVAARTKPIK</sequence>
<protein>
    <recommendedName>
        <fullName evidence="4">DUF3558 domain-containing protein</fullName>
    </recommendedName>
</protein>
<feature type="signal peptide" evidence="1">
    <location>
        <begin position="1"/>
        <end position="26"/>
    </location>
</feature>
<name>A0A2N9JDW3_9ACTN</name>
<evidence type="ECO:0000313" key="3">
    <source>
        <dbReference type="Proteomes" id="UP000238164"/>
    </source>
</evidence>
<dbReference type="RefSeq" id="WP_105184881.1">
    <property type="nucleotide sequence ID" value="NZ_BAAAGO010000042.1"/>
</dbReference>
<dbReference type="PROSITE" id="PS51257">
    <property type="entry name" value="PROKAR_LIPOPROTEIN"/>
    <property type="match status" value="1"/>
</dbReference>